<keyword evidence="1" id="KW-0004">4Fe-4S</keyword>
<evidence type="ECO:0000313" key="7">
    <source>
        <dbReference type="Proteomes" id="UP000277294"/>
    </source>
</evidence>
<dbReference type="RefSeq" id="WP_160142271.1">
    <property type="nucleotide sequence ID" value="NZ_UWPJ01000023.1"/>
</dbReference>
<dbReference type="SUPFAM" id="SSF54862">
    <property type="entry name" value="4Fe-4S ferredoxins"/>
    <property type="match status" value="1"/>
</dbReference>
<dbReference type="PANTHER" id="PTHR43687">
    <property type="entry name" value="ADENYLYLSULFATE REDUCTASE, BETA SUBUNIT"/>
    <property type="match status" value="1"/>
</dbReference>
<evidence type="ECO:0000256" key="2">
    <source>
        <dbReference type="ARBA" id="ARBA00022723"/>
    </source>
</evidence>
<dbReference type="EMBL" id="UWPJ01000023">
    <property type="protein sequence ID" value="VCU70776.1"/>
    <property type="molecule type" value="Genomic_DNA"/>
</dbReference>
<dbReference type="PANTHER" id="PTHR43687:SF1">
    <property type="entry name" value="FERREDOXIN III"/>
    <property type="match status" value="1"/>
</dbReference>
<name>A0A3P4B5G5_9BURK</name>
<evidence type="ECO:0000259" key="5">
    <source>
        <dbReference type="PROSITE" id="PS51379"/>
    </source>
</evidence>
<keyword evidence="4" id="KW-0411">Iron-sulfur</keyword>
<dbReference type="Pfam" id="PF13187">
    <property type="entry name" value="Fer4_9"/>
    <property type="match status" value="1"/>
</dbReference>
<gene>
    <name evidence="6" type="ORF">PIGHUM_02852</name>
</gene>
<reference evidence="6 7" key="1">
    <citation type="submission" date="2018-10" db="EMBL/GenBank/DDBJ databases">
        <authorList>
            <person name="Criscuolo A."/>
        </authorList>
    </citation>
    <scope>NUCLEOTIDE SEQUENCE [LARGE SCALE GENOMIC DNA]</scope>
    <source>
        <strain evidence="6">DnA1</strain>
    </source>
</reference>
<organism evidence="6 7">
    <name type="scientific">Pigmentiphaga humi</name>
    <dbReference type="NCBI Taxonomy" id="2478468"/>
    <lineage>
        <taxon>Bacteria</taxon>
        <taxon>Pseudomonadati</taxon>
        <taxon>Pseudomonadota</taxon>
        <taxon>Betaproteobacteria</taxon>
        <taxon>Burkholderiales</taxon>
        <taxon>Alcaligenaceae</taxon>
        <taxon>Pigmentiphaga</taxon>
    </lineage>
</organism>
<dbReference type="OrthoDB" id="9781785at2"/>
<protein>
    <submittedName>
        <fullName evidence="6">Ferredoxin-2</fullName>
    </submittedName>
</protein>
<feature type="domain" description="4Fe-4S ferredoxin-type" evidence="5">
    <location>
        <begin position="7"/>
        <end position="36"/>
    </location>
</feature>
<evidence type="ECO:0000313" key="6">
    <source>
        <dbReference type="EMBL" id="VCU70776.1"/>
    </source>
</evidence>
<dbReference type="GO" id="GO:0051539">
    <property type="term" value="F:4 iron, 4 sulfur cluster binding"/>
    <property type="evidence" value="ECO:0007669"/>
    <property type="project" value="UniProtKB-KW"/>
</dbReference>
<dbReference type="Gene3D" id="3.30.70.20">
    <property type="match status" value="1"/>
</dbReference>
<evidence type="ECO:0000256" key="1">
    <source>
        <dbReference type="ARBA" id="ARBA00022485"/>
    </source>
</evidence>
<evidence type="ECO:0000256" key="3">
    <source>
        <dbReference type="ARBA" id="ARBA00023004"/>
    </source>
</evidence>
<feature type="domain" description="4Fe-4S ferredoxin-type" evidence="5">
    <location>
        <begin position="39"/>
        <end position="68"/>
    </location>
</feature>
<dbReference type="InterPro" id="IPR017896">
    <property type="entry name" value="4Fe4S_Fe-S-bd"/>
</dbReference>
<dbReference type="PROSITE" id="PS00198">
    <property type="entry name" value="4FE4S_FER_1"/>
    <property type="match status" value="2"/>
</dbReference>
<dbReference type="AlphaFoldDB" id="A0A3P4B5G5"/>
<dbReference type="InterPro" id="IPR017900">
    <property type="entry name" value="4Fe4S_Fe_S_CS"/>
</dbReference>
<keyword evidence="7" id="KW-1185">Reference proteome</keyword>
<dbReference type="PROSITE" id="PS51379">
    <property type="entry name" value="4FE4S_FER_2"/>
    <property type="match status" value="2"/>
</dbReference>
<dbReference type="Proteomes" id="UP000277294">
    <property type="component" value="Unassembled WGS sequence"/>
</dbReference>
<keyword evidence="2" id="KW-0479">Metal-binding</keyword>
<keyword evidence="3" id="KW-0408">Iron</keyword>
<proteinExistence type="predicted"/>
<dbReference type="GO" id="GO:0046872">
    <property type="term" value="F:metal ion binding"/>
    <property type="evidence" value="ECO:0007669"/>
    <property type="project" value="UniProtKB-KW"/>
</dbReference>
<accession>A0A3P4B5G5</accession>
<evidence type="ECO:0000256" key="4">
    <source>
        <dbReference type="ARBA" id="ARBA00023014"/>
    </source>
</evidence>
<dbReference type="InterPro" id="IPR050572">
    <property type="entry name" value="Fe-S_Ferredoxin"/>
</dbReference>
<sequence length="96" mass="10101">MSAGPQFPVVLDSARCADCGKCLDACPTGVFQRPEPGAKPMAVFAKDCHVCFLCVPDCPSGAITVSWEAPNLRQISVYDVLGLDLDPATFPSTGEP</sequence>